<reference evidence="4 5" key="1">
    <citation type="submission" date="2018-01" db="EMBL/GenBank/DDBJ databases">
        <authorList>
            <person name="Clerissi C."/>
        </authorList>
    </citation>
    <scope>NUCLEOTIDE SEQUENCE [LARGE SCALE GENOMIC DNA]</scope>
    <source>
        <strain evidence="4">Cupriavidus taiwanensis SWF 66322</strain>
    </source>
</reference>
<dbReference type="FunFam" id="3.40.50.720:FF:000173">
    <property type="entry name" value="3-oxoacyl-[acyl-carrier protein] reductase"/>
    <property type="match status" value="1"/>
</dbReference>
<dbReference type="GO" id="GO:0042619">
    <property type="term" value="P:poly-hydroxybutyrate biosynthetic process"/>
    <property type="evidence" value="ECO:0007669"/>
    <property type="project" value="InterPro"/>
</dbReference>
<dbReference type="Pfam" id="PF13561">
    <property type="entry name" value="adh_short_C2"/>
    <property type="match status" value="1"/>
</dbReference>
<dbReference type="Gene3D" id="3.40.50.720">
    <property type="entry name" value="NAD(P)-binding Rossmann-like Domain"/>
    <property type="match status" value="1"/>
</dbReference>
<dbReference type="NCBIfam" id="NF009464">
    <property type="entry name" value="PRK12824.1"/>
    <property type="match status" value="1"/>
</dbReference>
<evidence type="ECO:0000256" key="1">
    <source>
        <dbReference type="ARBA" id="ARBA00006484"/>
    </source>
</evidence>
<feature type="domain" description="Ketoreductase" evidence="3">
    <location>
        <begin position="52"/>
        <end position="232"/>
    </location>
</feature>
<dbReference type="GO" id="GO:0032787">
    <property type="term" value="P:monocarboxylic acid metabolic process"/>
    <property type="evidence" value="ECO:0007669"/>
    <property type="project" value="UniProtKB-ARBA"/>
</dbReference>
<dbReference type="PROSITE" id="PS00061">
    <property type="entry name" value="ADH_SHORT"/>
    <property type="match status" value="1"/>
</dbReference>
<accession>A0A976AG90</accession>
<dbReference type="NCBIfam" id="TIGR01829">
    <property type="entry name" value="AcAcCoA_reduct"/>
    <property type="match status" value="1"/>
</dbReference>
<evidence type="ECO:0000313" key="4">
    <source>
        <dbReference type="EMBL" id="SPD64857.1"/>
    </source>
</evidence>
<keyword evidence="2 4" id="KW-0560">Oxidoreductase</keyword>
<dbReference type="CDD" id="cd05333">
    <property type="entry name" value="BKR_SDR_c"/>
    <property type="match status" value="1"/>
</dbReference>
<dbReference type="SUPFAM" id="SSF51735">
    <property type="entry name" value="NAD(P)-binding Rossmann-fold domains"/>
    <property type="match status" value="1"/>
</dbReference>
<dbReference type="InterPro" id="IPR002347">
    <property type="entry name" value="SDR_fam"/>
</dbReference>
<evidence type="ECO:0000256" key="2">
    <source>
        <dbReference type="ARBA" id="ARBA00023002"/>
    </source>
</evidence>
<dbReference type="PANTHER" id="PTHR42879">
    <property type="entry name" value="3-OXOACYL-(ACYL-CARRIER-PROTEIN) REDUCTASE"/>
    <property type="match status" value="1"/>
</dbReference>
<dbReference type="InterPro" id="IPR057326">
    <property type="entry name" value="KR_dom"/>
</dbReference>
<dbReference type="InterPro" id="IPR036291">
    <property type="entry name" value="NAD(P)-bd_dom_sf"/>
</dbReference>
<dbReference type="PANTHER" id="PTHR42879:SF2">
    <property type="entry name" value="3-OXOACYL-[ACYL-CARRIER-PROTEIN] REDUCTASE FABG"/>
    <property type="match status" value="1"/>
</dbReference>
<dbReference type="EMBL" id="LT984813">
    <property type="protein sequence ID" value="SPD64857.1"/>
    <property type="molecule type" value="Genomic_DNA"/>
</dbReference>
<organism evidence="4 5">
    <name type="scientific">Cupriavidus taiwanensis</name>
    <dbReference type="NCBI Taxonomy" id="164546"/>
    <lineage>
        <taxon>Bacteria</taxon>
        <taxon>Pseudomonadati</taxon>
        <taxon>Pseudomonadota</taxon>
        <taxon>Betaproteobacteria</taxon>
        <taxon>Burkholderiales</taxon>
        <taxon>Burkholderiaceae</taxon>
        <taxon>Cupriavidus</taxon>
    </lineage>
</organism>
<sequence length="295" mass="31091">MRTGTGTVRPGMAALCLRDGSGNLLGDYRGNVPSCKAGVFQLTNDAISMTKRIALVTGGMGGLGEAISIRLHDAGHAVVVTHSPGNANAGEWLASMAASGREMRAYEVDVSDYDACQACAARILADVGQVDILVNNAGITRDMAFKKMDKPNWDAVMRTNLDSVFNLTKPLCEGMVERGWGRIINISSVNGSKGAFGQTNYAAAKAGMHGFTKSLALEVARKGVTVNTVSPGYLATRMVNAVPREIMETKILPQIPVGRVGKPEEVAALIAYLCSEDAAYVTGSNIAINGGQHMQ</sequence>
<dbReference type="PRINTS" id="PR00080">
    <property type="entry name" value="SDRFAMILY"/>
</dbReference>
<protein>
    <submittedName>
        <fullName evidence="4">Acetoacetyl-CoA reductase</fullName>
        <ecNumber evidence="4">1.1.1.36</ecNumber>
    </submittedName>
</protein>
<evidence type="ECO:0000259" key="3">
    <source>
        <dbReference type="SMART" id="SM00822"/>
    </source>
</evidence>
<proteinExistence type="inferred from homology"/>
<dbReference type="EC" id="1.1.1.36" evidence="4"/>
<name>A0A976AG90_9BURK</name>
<evidence type="ECO:0000313" key="5">
    <source>
        <dbReference type="Proteomes" id="UP000254259"/>
    </source>
</evidence>
<dbReference type="Proteomes" id="UP000254259">
    <property type="component" value="Chromosome CBM2636"/>
</dbReference>
<dbReference type="PRINTS" id="PR00081">
    <property type="entry name" value="GDHRDH"/>
</dbReference>
<dbReference type="InterPro" id="IPR011283">
    <property type="entry name" value="Acetoacetyl-CoA_reductase"/>
</dbReference>
<dbReference type="SMART" id="SM00822">
    <property type="entry name" value="PKS_KR"/>
    <property type="match status" value="1"/>
</dbReference>
<dbReference type="NCBIfam" id="NF009466">
    <property type="entry name" value="PRK12826.1-2"/>
    <property type="match status" value="1"/>
</dbReference>
<comment type="similarity">
    <text evidence="1">Belongs to the short-chain dehydrogenases/reductases (SDR) family.</text>
</comment>
<dbReference type="GO" id="GO:0005737">
    <property type="term" value="C:cytoplasm"/>
    <property type="evidence" value="ECO:0007669"/>
    <property type="project" value="InterPro"/>
</dbReference>
<dbReference type="InterPro" id="IPR050259">
    <property type="entry name" value="SDR"/>
</dbReference>
<gene>
    <name evidence="4" type="primary">phaB</name>
    <name evidence="4" type="ORF">CBM2636_11880</name>
</gene>
<dbReference type="AlphaFoldDB" id="A0A976AG90"/>
<dbReference type="GO" id="GO:0018454">
    <property type="term" value="F:acetoacetyl-CoA reductase activity"/>
    <property type="evidence" value="ECO:0007669"/>
    <property type="project" value="UniProtKB-EC"/>
</dbReference>
<dbReference type="InterPro" id="IPR020904">
    <property type="entry name" value="Sc_DH/Rdtase_CS"/>
</dbReference>